<keyword evidence="5" id="KW-1185">Reference proteome</keyword>
<dbReference type="AlphaFoldDB" id="A0A7U2I833"/>
<keyword evidence="1" id="KW-0560">Oxidoreductase</keyword>
<protein>
    <recommendedName>
        <fullName evidence="3">NAD-dependent epimerase/dehydratase domain-containing protein</fullName>
    </recommendedName>
</protein>
<sequence length="362" mass="40291">MSAEQPERGTVAITGANGTIGYACVLDALSKSYRVRCVVRREDAFNPIKSGPSIQQYLHLDRLECAIVPDNAAENAYDEALVGVQYVIHIAGAWPMPYLHPDDEIYTPFIKSTRNVIEAAKKSGTVKRVVFTQAGAGLVDSEVGDTYGNSMEQILNEQVKVNEASLTYHPPLKSAHQAYCAAKSQCMKYLNDLQLSKTLPFSIAQVIPGTVIGPSEFVTTRSQALKHIDRQTKALLFDDMKPRYAFGFVHVRECAAIHVNALDEEKWRSDDLPAWYIAAATSERGIDGERIWARAVEMVERDFANEVKEGVFKVGRSKVPINMPYRVDSAETEKRLLSGVPMKGLKECVKEVAEWYVSLKDE</sequence>
<dbReference type="EMBL" id="CP069038">
    <property type="protein sequence ID" value="QRD04132.1"/>
    <property type="molecule type" value="Genomic_DNA"/>
</dbReference>
<dbReference type="Proteomes" id="UP000663193">
    <property type="component" value="Chromosome 16"/>
</dbReference>
<dbReference type="PANTHER" id="PTHR10366:SF564">
    <property type="entry name" value="STEROL-4-ALPHA-CARBOXYLATE 3-DEHYDROGENASE, DECARBOXYLATING"/>
    <property type="match status" value="1"/>
</dbReference>
<dbReference type="InterPro" id="IPR001509">
    <property type="entry name" value="Epimerase_deHydtase"/>
</dbReference>
<evidence type="ECO:0000313" key="5">
    <source>
        <dbReference type="Proteomes" id="UP000663193"/>
    </source>
</evidence>
<dbReference type="InterPro" id="IPR036291">
    <property type="entry name" value="NAD(P)-bd_dom_sf"/>
</dbReference>
<evidence type="ECO:0000259" key="3">
    <source>
        <dbReference type="Pfam" id="PF01370"/>
    </source>
</evidence>
<accession>A0A7U2I833</accession>
<dbReference type="FunFam" id="3.40.50.720:FF:001276">
    <property type="entry name" value="Predicted protein"/>
    <property type="match status" value="1"/>
</dbReference>
<evidence type="ECO:0000256" key="1">
    <source>
        <dbReference type="ARBA" id="ARBA00023002"/>
    </source>
</evidence>
<dbReference type="SUPFAM" id="SSF51735">
    <property type="entry name" value="NAD(P)-binding Rossmann-fold domains"/>
    <property type="match status" value="1"/>
</dbReference>
<dbReference type="Gene3D" id="3.40.50.720">
    <property type="entry name" value="NAD(P)-binding Rossmann-like Domain"/>
    <property type="match status" value="1"/>
</dbReference>
<reference evidence="5" key="1">
    <citation type="journal article" date="2021" name="BMC Genomics">
        <title>Chromosome-level genome assembly and manually-curated proteome of model necrotroph Parastagonospora nodorum Sn15 reveals a genome-wide trove of candidate effector homologs, and redundancy of virulence-related functions within an accessory chromosome.</title>
        <authorList>
            <person name="Bertazzoni S."/>
            <person name="Jones D.A.B."/>
            <person name="Phan H.T."/>
            <person name="Tan K.-C."/>
            <person name="Hane J.K."/>
        </authorList>
    </citation>
    <scope>NUCLEOTIDE SEQUENCE [LARGE SCALE GENOMIC DNA]</scope>
    <source>
        <strain evidence="5">SN15 / ATCC MYA-4574 / FGSC 10173)</strain>
    </source>
</reference>
<evidence type="ECO:0000313" key="4">
    <source>
        <dbReference type="EMBL" id="QRD04132.1"/>
    </source>
</evidence>
<proteinExistence type="inferred from homology"/>
<feature type="domain" description="NAD-dependent epimerase/dehydratase" evidence="3">
    <location>
        <begin position="11"/>
        <end position="264"/>
    </location>
</feature>
<comment type="similarity">
    <text evidence="2">Belongs to the NAD(P)-dependent epimerase/dehydratase family. Dihydroflavonol-4-reductase subfamily.</text>
</comment>
<gene>
    <name evidence="4" type="ORF">JI435_308570</name>
</gene>
<dbReference type="GO" id="GO:0016491">
    <property type="term" value="F:oxidoreductase activity"/>
    <property type="evidence" value="ECO:0007669"/>
    <property type="project" value="UniProtKB-KW"/>
</dbReference>
<dbReference type="InterPro" id="IPR050425">
    <property type="entry name" value="NAD(P)_dehydrat-like"/>
</dbReference>
<evidence type="ECO:0000256" key="2">
    <source>
        <dbReference type="ARBA" id="ARBA00023445"/>
    </source>
</evidence>
<name>A0A7U2I833_PHANO</name>
<dbReference type="PANTHER" id="PTHR10366">
    <property type="entry name" value="NAD DEPENDENT EPIMERASE/DEHYDRATASE"/>
    <property type="match status" value="1"/>
</dbReference>
<organism evidence="4 5">
    <name type="scientific">Phaeosphaeria nodorum (strain SN15 / ATCC MYA-4574 / FGSC 10173)</name>
    <name type="common">Glume blotch fungus</name>
    <name type="synonym">Parastagonospora nodorum</name>
    <dbReference type="NCBI Taxonomy" id="321614"/>
    <lineage>
        <taxon>Eukaryota</taxon>
        <taxon>Fungi</taxon>
        <taxon>Dikarya</taxon>
        <taxon>Ascomycota</taxon>
        <taxon>Pezizomycotina</taxon>
        <taxon>Dothideomycetes</taxon>
        <taxon>Pleosporomycetidae</taxon>
        <taxon>Pleosporales</taxon>
        <taxon>Pleosporineae</taxon>
        <taxon>Phaeosphaeriaceae</taxon>
        <taxon>Parastagonospora</taxon>
    </lineage>
</organism>
<dbReference type="VEuPathDB" id="FungiDB:JI435_308570"/>
<dbReference type="Pfam" id="PF01370">
    <property type="entry name" value="Epimerase"/>
    <property type="match status" value="1"/>
</dbReference>
<dbReference type="OrthoDB" id="2735536at2759"/>